<evidence type="ECO:0000256" key="3">
    <source>
        <dbReference type="SAM" id="Phobius"/>
    </source>
</evidence>
<dbReference type="GO" id="GO:0016020">
    <property type="term" value="C:membrane"/>
    <property type="evidence" value="ECO:0007669"/>
    <property type="project" value="InterPro"/>
</dbReference>
<dbReference type="PANTHER" id="PTHR37815:SF3">
    <property type="entry name" value="UPF0397 PROTEIN SPR0429"/>
    <property type="match status" value="1"/>
</dbReference>
<dbReference type="Gene3D" id="1.10.1760.20">
    <property type="match status" value="1"/>
</dbReference>
<dbReference type="AlphaFoldDB" id="A0A6L5GR40"/>
<feature type="transmembrane region" description="Helical" evidence="3">
    <location>
        <begin position="37"/>
        <end position="56"/>
    </location>
</feature>
<comment type="caution">
    <text evidence="4">The sequence shown here is derived from an EMBL/GenBank/DDBJ whole genome shotgun (WGS) entry which is preliminary data.</text>
</comment>
<dbReference type="Pfam" id="PF07155">
    <property type="entry name" value="ECF-ribofla_trS"/>
    <property type="match status" value="1"/>
</dbReference>
<accession>A0A6L5GR40</accession>
<feature type="transmembrane region" description="Helical" evidence="3">
    <location>
        <begin position="102"/>
        <end position="122"/>
    </location>
</feature>
<organism evidence="4 5">
    <name type="scientific">Candidatus Pseudoramibacter fermentans</name>
    <dbReference type="NCBI Taxonomy" id="2594427"/>
    <lineage>
        <taxon>Bacteria</taxon>
        <taxon>Bacillati</taxon>
        <taxon>Bacillota</taxon>
        <taxon>Clostridia</taxon>
        <taxon>Eubacteriales</taxon>
        <taxon>Eubacteriaceae</taxon>
        <taxon>Pseudoramibacter</taxon>
    </lineage>
</organism>
<reference evidence="4" key="1">
    <citation type="journal article" date="2020" name="Appl. Environ. Microbiol.">
        <title>Medium-Chain Fatty Acid Synthesis by 'Candidatus Weimeria bifida' gen. nov., sp. nov., and 'Candidatus Pseudoramibacter fermentans' sp. nov.</title>
        <authorList>
            <person name="Scarborough M.J."/>
            <person name="Myers K.S."/>
            <person name="Donohue T.J."/>
            <person name="Noguera D.R."/>
        </authorList>
    </citation>
    <scope>NUCLEOTIDE SEQUENCE</scope>
    <source>
        <strain evidence="4">EUB1.1</strain>
    </source>
</reference>
<gene>
    <name evidence="4" type="ORF">FRC53_04110</name>
</gene>
<dbReference type="Proteomes" id="UP000473648">
    <property type="component" value="Unassembled WGS sequence"/>
</dbReference>
<dbReference type="PANTHER" id="PTHR37815">
    <property type="entry name" value="UPF0397 PROTEIN BC_2624-RELATED"/>
    <property type="match status" value="1"/>
</dbReference>
<feature type="transmembrane region" description="Helical" evidence="3">
    <location>
        <begin position="142"/>
        <end position="160"/>
    </location>
</feature>
<dbReference type="InterPro" id="IPR009825">
    <property type="entry name" value="ECF_substrate-spec-like"/>
</dbReference>
<dbReference type="EMBL" id="VOGB01000004">
    <property type="protein sequence ID" value="MQM72603.1"/>
    <property type="molecule type" value="Genomic_DNA"/>
</dbReference>
<keyword evidence="3" id="KW-0472">Membrane</keyword>
<name>A0A6L5GR40_9FIRM</name>
<protein>
    <submittedName>
        <fullName evidence="4">ECF transporter S component</fullName>
    </submittedName>
</protein>
<sequence>MKNTKLHDLVITAAFIALTYVFTFINVRLPIAANGGLVHLGNIPLFIGAIIFGKRVGGLAGGVGMGLFDLLGGWTAWAPFTFVICGLMGIAVGAICENHHDYLHYVLALIAACAIKIVGYYIAEGIIYGNWVAPVSSIPGNLVQVGLGAAVTLAVVDRLYKLANHMGLTHHKKSQQPA</sequence>
<feature type="transmembrane region" description="Helical" evidence="3">
    <location>
        <begin position="76"/>
        <end position="95"/>
    </location>
</feature>
<evidence type="ECO:0000313" key="5">
    <source>
        <dbReference type="Proteomes" id="UP000473648"/>
    </source>
</evidence>
<feature type="transmembrane region" description="Helical" evidence="3">
    <location>
        <begin position="6"/>
        <end position="25"/>
    </location>
</feature>
<keyword evidence="2 3" id="KW-1133">Transmembrane helix</keyword>
<evidence type="ECO:0000256" key="1">
    <source>
        <dbReference type="ARBA" id="ARBA00022692"/>
    </source>
</evidence>
<proteinExistence type="predicted"/>
<keyword evidence="1 3" id="KW-0812">Transmembrane</keyword>
<evidence type="ECO:0000256" key="2">
    <source>
        <dbReference type="ARBA" id="ARBA00022989"/>
    </source>
</evidence>
<evidence type="ECO:0000313" key="4">
    <source>
        <dbReference type="EMBL" id="MQM72603.1"/>
    </source>
</evidence>
<keyword evidence="5" id="KW-1185">Reference proteome</keyword>